<name>V5WL16_9SPIO</name>
<protein>
    <recommendedName>
        <fullName evidence="1">diguanylate cyclase</fullName>
        <ecNumber evidence="1">2.7.7.65</ecNumber>
    </recommendedName>
</protein>
<keyword evidence="7" id="KW-1185">Reference proteome</keyword>
<dbReference type="Pfam" id="PF00990">
    <property type="entry name" value="GGDEF"/>
    <property type="match status" value="1"/>
</dbReference>
<evidence type="ECO:0000256" key="3">
    <source>
        <dbReference type="PROSITE-ProRule" id="PRU00339"/>
    </source>
</evidence>
<feature type="repeat" description="TPR" evidence="3">
    <location>
        <begin position="289"/>
        <end position="322"/>
    </location>
</feature>
<evidence type="ECO:0000256" key="4">
    <source>
        <dbReference type="SAM" id="Coils"/>
    </source>
</evidence>
<dbReference type="CDD" id="cd01949">
    <property type="entry name" value="GGDEF"/>
    <property type="match status" value="1"/>
</dbReference>
<evidence type="ECO:0000256" key="1">
    <source>
        <dbReference type="ARBA" id="ARBA00012528"/>
    </source>
</evidence>
<dbReference type="KEGG" id="slr:L21SP2_3101"/>
<sequence length="530" mass="59800">MSVLQDAQAALEQGKFDEALNLFQQCVEKTDCSELPGGPAEAYRMCAKCAFLTQDHATGLEYARKGEHAAVSQGNTREEAEAHLTQGVLYGQLSVYQLAIEHCSKAYQLFGEEWPLRAASALNNTAIIYEEIGQIAKAVEYYDSARKVMQTEDDPSYEGLEDADLMNLGIILSNLGRLLGMNGSAEEGCAYLDESREIFRTCANPSYEAHSIAKYADVLNNEGRTEESEEMYRQALELMSDLPVKSWLEEILLNYATLLMDDGRYHEAEGPLFQAEERLEEQQPIQNTIRCYELMGRFYEYRGDLENALMYERRALKLQKELGVRIGDNNLTKALALLDLERVKLERELYRLQNTELRDLKARLEESNRQLEEQLIHDPLTGLLNRRYLMAHMPGELARITRSGEDLGVVFADVDQFKMINDTHSHQAGDEVLVRIAALLTDCLRKGDLVIRYGGDEFILLLPGADEKNLSTVISKIHEAVERELWEDISPGLTVQLSLGGVNAEGDLDLQQILQIADERMYAAKRTPGL</sequence>
<dbReference type="AlphaFoldDB" id="V5WL16"/>
<dbReference type="Gene3D" id="1.25.40.10">
    <property type="entry name" value="Tetratricopeptide repeat domain"/>
    <property type="match status" value="2"/>
</dbReference>
<keyword evidence="3" id="KW-0802">TPR repeat</keyword>
<dbReference type="InterPro" id="IPR050469">
    <property type="entry name" value="Diguanylate_Cyclase"/>
</dbReference>
<evidence type="ECO:0000259" key="5">
    <source>
        <dbReference type="PROSITE" id="PS50887"/>
    </source>
</evidence>
<dbReference type="InterPro" id="IPR029787">
    <property type="entry name" value="Nucleotide_cyclase"/>
</dbReference>
<dbReference type="OrthoDB" id="73747at2"/>
<dbReference type="STRING" id="1307761.L21SP2_3101"/>
<comment type="catalytic activity">
    <reaction evidence="2">
        <text>2 GTP = 3',3'-c-di-GMP + 2 diphosphate</text>
        <dbReference type="Rhea" id="RHEA:24898"/>
        <dbReference type="ChEBI" id="CHEBI:33019"/>
        <dbReference type="ChEBI" id="CHEBI:37565"/>
        <dbReference type="ChEBI" id="CHEBI:58805"/>
        <dbReference type="EC" id="2.7.7.65"/>
    </reaction>
</comment>
<dbReference type="FunFam" id="3.30.70.270:FF:000001">
    <property type="entry name" value="Diguanylate cyclase domain protein"/>
    <property type="match status" value="1"/>
</dbReference>
<dbReference type="InterPro" id="IPR019734">
    <property type="entry name" value="TPR_rpt"/>
</dbReference>
<dbReference type="PANTHER" id="PTHR45138:SF9">
    <property type="entry name" value="DIGUANYLATE CYCLASE DGCM-RELATED"/>
    <property type="match status" value="1"/>
</dbReference>
<keyword evidence="4" id="KW-0175">Coiled coil</keyword>
<dbReference type="Pfam" id="PF13424">
    <property type="entry name" value="TPR_12"/>
    <property type="match status" value="2"/>
</dbReference>
<dbReference type="InterPro" id="IPR011990">
    <property type="entry name" value="TPR-like_helical_dom_sf"/>
</dbReference>
<dbReference type="NCBIfam" id="TIGR00254">
    <property type="entry name" value="GGDEF"/>
    <property type="match status" value="1"/>
</dbReference>
<organism evidence="6 7">
    <name type="scientific">Salinispira pacifica</name>
    <dbReference type="NCBI Taxonomy" id="1307761"/>
    <lineage>
        <taxon>Bacteria</taxon>
        <taxon>Pseudomonadati</taxon>
        <taxon>Spirochaetota</taxon>
        <taxon>Spirochaetia</taxon>
        <taxon>Spirochaetales</taxon>
        <taxon>Spirochaetaceae</taxon>
        <taxon>Salinispira</taxon>
    </lineage>
</organism>
<evidence type="ECO:0000313" key="6">
    <source>
        <dbReference type="EMBL" id="AHC16443.1"/>
    </source>
</evidence>
<dbReference type="Gene3D" id="3.30.70.270">
    <property type="match status" value="1"/>
</dbReference>
<dbReference type="PANTHER" id="PTHR45138">
    <property type="entry name" value="REGULATORY COMPONENTS OF SENSORY TRANSDUCTION SYSTEM"/>
    <property type="match status" value="1"/>
</dbReference>
<evidence type="ECO:0000313" key="7">
    <source>
        <dbReference type="Proteomes" id="UP000018680"/>
    </source>
</evidence>
<dbReference type="HOGENOM" id="CLU_022176_3_0_12"/>
<reference evidence="6 7" key="1">
    <citation type="journal article" date="2015" name="Stand. Genomic Sci.">
        <title>Complete genome sequence and description of Salinispira pacifica gen. nov., sp. nov., a novel spirochaete isolated form a hypersaline microbial mat.</title>
        <authorList>
            <person name="Ben Hania W."/>
            <person name="Joseph M."/>
            <person name="Schumann P."/>
            <person name="Bunk B."/>
            <person name="Fiebig A."/>
            <person name="Sproer C."/>
            <person name="Klenk H.P."/>
            <person name="Fardeau M.L."/>
            <person name="Spring S."/>
        </authorList>
    </citation>
    <scope>NUCLEOTIDE SEQUENCE [LARGE SCALE GENOMIC DNA]</scope>
    <source>
        <strain evidence="6 7">L21-RPul-D2</strain>
    </source>
</reference>
<dbReference type="GO" id="GO:0052621">
    <property type="term" value="F:diguanylate cyclase activity"/>
    <property type="evidence" value="ECO:0007669"/>
    <property type="project" value="UniProtKB-EC"/>
</dbReference>
<dbReference type="PROSITE" id="PS50005">
    <property type="entry name" value="TPR"/>
    <property type="match status" value="1"/>
</dbReference>
<evidence type="ECO:0000256" key="2">
    <source>
        <dbReference type="ARBA" id="ARBA00034247"/>
    </source>
</evidence>
<dbReference type="eggNOG" id="COG3706">
    <property type="taxonomic scope" value="Bacteria"/>
</dbReference>
<feature type="domain" description="GGDEF" evidence="5">
    <location>
        <begin position="405"/>
        <end position="530"/>
    </location>
</feature>
<dbReference type="Proteomes" id="UP000018680">
    <property type="component" value="Chromosome"/>
</dbReference>
<dbReference type="EC" id="2.7.7.65" evidence="1"/>
<proteinExistence type="predicted"/>
<dbReference type="Pfam" id="PF13432">
    <property type="entry name" value="TPR_16"/>
    <property type="match status" value="1"/>
</dbReference>
<feature type="coiled-coil region" evidence="4">
    <location>
        <begin position="335"/>
        <end position="377"/>
    </location>
</feature>
<dbReference type="SUPFAM" id="SSF55073">
    <property type="entry name" value="Nucleotide cyclase"/>
    <property type="match status" value="1"/>
</dbReference>
<accession>V5WL16</accession>
<dbReference type="PROSITE" id="PS50887">
    <property type="entry name" value="GGDEF"/>
    <property type="match status" value="1"/>
</dbReference>
<dbReference type="SMART" id="SM00267">
    <property type="entry name" value="GGDEF"/>
    <property type="match status" value="1"/>
</dbReference>
<dbReference type="InterPro" id="IPR000160">
    <property type="entry name" value="GGDEF_dom"/>
</dbReference>
<dbReference type="EMBL" id="CP006939">
    <property type="protein sequence ID" value="AHC16443.1"/>
    <property type="molecule type" value="Genomic_DNA"/>
</dbReference>
<dbReference type="SMART" id="SM00028">
    <property type="entry name" value="TPR"/>
    <property type="match status" value="5"/>
</dbReference>
<dbReference type="RefSeq" id="WP_024269339.1">
    <property type="nucleotide sequence ID" value="NC_023035.1"/>
</dbReference>
<dbReference type="SUPFAM" id="SSF48452">
    <property type="entry name" value="TPR-like"/>
    <property type="match status" value="1"/>
</dbReference>
<gene>
    <name evidence="6" type="ORF">L21SP2_3101</name>
</gene>
<dbReference type="InterPro" id="IPR043128">
    <property type="entry name" value="Rev_trsase/Diguanyl_cyclase"/>
</dbReference>